<evidence type="ECO:0000313" key="7">
    <source>
        <dbReference type="Proteomes" id="UP000218543"/>
    </source>
</evidence>
<evidence type="ECO:0000313" key="6">
    <source>
        <dbReference type="Proteomes" id="UP000188967"/>
    </source>
</evidence>
<dbReference type="EMBL" id="MRVZ01000023">
    <property type="protein sequence ID" value="PAU24671.1"/>
    <property type="molecule type" value="Genomic_DNA"/>
</dbReference>
<reference evidence="4 7" key="1">
    <citation type="submission" date="2016-12" db="EMBL/GenBank/DDBJ databases">
        <title>Real-Time Genomic Investigation Underlying the Public Health Response to a Shiga Toxin-Producing Escherichia Coli O26:H11 Outbreak in a Nursery.</title>
        <authorList>
            <person name="Ferdous M."/>
            <person name="Moran-Gilad J."/>
            <person name="Rossen J.W."/>
            <person name="Gdalevich M."/>
        </authorList>
    </citation>
    <scope>NUCLEOTIDE SEQUENCE [LARGE SCALE GENOMIC DNA]</scope>
    <source>
        <strain evidence="4 7">STEC 514-2</strain>
    </source>
</reference>
<protein>
    <submittedName>
        <fullName evidence="2">Uncharacterized protein</fullName>
    </submittedName>
</protein>
<dbReference type="AlphaFoldDB" id="A0A024L7A3"/>
<dbReference type="Proteomes" id="UP000185794">
    <property type="component" value="Unassembled WGS sequence"/>
</dbReference>
<feature type="region of interest" description="Disordered" evidence="1">
    <location>
        <begin position="1"/>
        <end position="25"/>
    </location>
</feature>
<dbReference type="Proteomes" id="UP000218543">
    <property type="component" value="Unassembled WGS sequence"/>
</dbReference>
<evidence type="ECO:0000313" key="2">
    <source>
        <dbReference type="EMBL" id="OKV06284.1"/>
    </source>
</evidence>
<reference evidence="3 6" key="3">
    <citation type="submission" date="2017-01" db="EMBL/GenBank/DDBJ databases">
        <title>Draft genome sequence of an E. coli strain isolated from human, in Amazon, Brazil.</title>
        <authorList>
            <person name="Moura Q."/>
            <person name="Fernandes M.R."/>
            <person name="Cerdeira L."/>
            <person name="Vianello M."/>
            <person name="Souza T.A."/>
            <person name="Ienne S."/>
            <person name="Lincopan N."/>
        </authorList>
    </citation>
    <scope>NUCLEOTIDE SEQUENCE [LARGE SCALE GENOMIC DNA]</scope>
    <source>
        <strain evidence="3 6">ICBEcBL-II-13</strain>
    </source>
</reference>
<evidence type="ECO:0000313" key="4">
    <source>
        <dbReference type="EMBL" id="PAU24671.1"/>
    </source>
</evidence>
<evidence type="ECO:0000313" key="3">
    <source>
        <dbReference type="EMBL" id="ONG36114.1"/>
    </source>
</evidence>
<dbReference type="EMBL" id="MTPS01000063">
    <property type="protein sequence ID" value="ONG36114.1"/>
    <property type="molecule type" value="Genomic_DNA"/>
</dbReference>
<dbReference type="Proteomes" id="UP000188967">
    <property type="component" value="Unassembled WGS sequence"/>
</dbReference>
<dbReference type="EMBL" id="LRKC01000161">
    <property type="protein sequence ID" value="OKV06284.1"/>
    <property type="molecule type" value="Genomic_DNA"/>
</dbReference>
<reference evidence="2 5" key="2">
    <citation type="journal article" date="2017" name="Front. Cell. Infect. Microbiol.">
        <title>Chaperone-usher pili loci of human colonization factor-negative enterotoxigenic Escherichia coli.</title>
        <authorList>
            <person name="Del Canto F."/>
            <person name="Vidal R."/>
            <person name="Stine O.C."/>
            <person name="Pop M."/>
        </authorList>
    </citation>
    <scope>NUCLEOTIDE SEQUENCE [LARGE SCALE GENOMIC DNA]</scope>
    <source>
        <strain evidence="2 5">700324</strain>
    </source>
</reference>
<accession>A0A024L7A3</accession>
<evidence type="ECO:0000313" key="5">
    <source>
        <dbReference type="Proteomes" id="UP000185794"/>
    </source>
</evidence>
<sequence length="25" mass="2982">MTQDEGQERQEAKTEDCQEDKRPET</sequence>
<proteinExistence type="predicted"/>
<gene>
    <name evidence="2" type="ORF">AWP47_23410</name>
    <name evidence="4" type="ORF">BTQ06_07410</name>
    <name evidence="3" type="ORF">BXT93_04820</name>
</gene>
<evidence type="ECO:0000256" key="1">
    <source>
        <dbReference type="SAM" id="MobiDB-lite"/>
    </source>
</evidence>
<organism evidence="2 5">
    <name type="scientific">Escherichia coli</name>
    <dbReference type="NCBI Taxonomy" id="562"/>
    <lineage>
        <taxon>Bacteria</taxon>
        <taxon>Pseudomonadati</taxon>
        <taxon>Pseudomonadota</taxon>
        <taxon>Gammaproteobacteria</taxon>
        <taxon>Enterobacterales</taxon>
        <taxon>Enterobacteriaceae</taxon>
        <taxon>Escherichia</taxon>
    </lineage>
</organism>
<name>A0A024L7A3_ECOLX</name>
<comment type="caution">
    <text evidence="2">The sequence shown here is derived from an EMBL/GenBank/DDBJ whole genome shotgun (WGS) entry which is preliminary data.</text>
</comment>